<dbReference type="Proteomes" id="UP000239563">
    <property type="component" value="Chromosome I"/>
</dbReference>
<protein>
    <recommendedName>
        <fullName evidence="4">Mitochondrial adapter protein MCP1 transmembrane domain-containing protein</fullName>
    </recommendedName>
</protein>
<keyword evidence="1" id="KW-0812">Transmembrane</keyword>
<feature type="transmembrane region" description="Helical" evidence="1">
    <location>
        <begin position="196"/>
        <end position="219"/>
    </location>
</feature>
<keyword evidence="1" id="KW-1133">Transmembrane helix</keyword>
<evidence type="ECO:0000256" key="1">
    <source>
        <dbReference type="SAM" id="Phobius"/>
    </source>
</evidence>
<name>A0A2N8U7G2_9BASI</name>
<dbReference type="AlphaFoldDB" id="A0A2N8U7G2"/>
<dbReference type="InterPro" id="IPR039960">
    <property type="entry name" value="MCP1"/>
</dbReference>
<feature type="transmembrane region" description="Helical" evidence="1">
    <location>
        <begin position="77"/>
        <end position="98"/>
    </location>
</feature>
<evidence type="ECO:0000313" key="2">
    <source>
        <dbReference type="EMBL" id="SJX60701.1"/>
    </source>
</evidence>
<evidence type="ECO:0008006" key="4">
    <source>
        <dbReference type="Google" id="ProtNLM"/>
    </source>
</evidence>
<accession>A0A2N8U7G2</accession>
<dbReference type="GO" id="GO:0055088">
    <property type="term" value="P:lipid homeostasis"/>
    <property type="evidence" value="ECO:0007669"/>
    <property type="project" value="InterPro"/>
</dbReference>
<sequence>MTHILGLRLHGTALVLPVGPRRAALSSLTRVQSISAGVLAAFGVVHLSAPLMGLLHVRGDMSDRVDAVSRWMLLGRVAYQSGVGEVALWTAFGVHLAAGAVKRLLSRFTVARSAVEGEEVDTQVVATRRQGKLTWTQKSGWLLAPFAIHHAFFNRILPSSRTPPISSLSPSELDYSFVAHTLSHPNVPVRAVMATAYTLLIGAFAVHVTYAVPALLRSLPRKSSSAESDRKVTSRKRSKGRVSASLAVVLLASLVSIVPLKSDDRLHISGTLKTRYDAVLASAWPTRFLTR</sequence>
<dbReference type="PANTHER" id="PTHR38409">
    <property type="entry name" value="MDM10-COMPLEMENTING PROTEIN 1"/>
    <property type="match status" value="1"/>
</dbReference>
<gene>
    <name evidence="2" type="ORF">SRS1_11929</name>
</gene>
<proteinExistence type="predicted"/>
<feature type="transmembrane region" description="Helical" evidence="1">
    <location>
        <begin position="240"/>
        <end position="260"/>
    </location>
</feature>
<dbReference type="PANTHER" id="PTHR38409:SF1">
    <property type="entry name" value="MITOCHONDRIAL ADAPTER PROTEIN MCP1"/>
    <property type="match status" value="1"/>
</dbReference>
<feature type="transmembrane region" description="Helical" evidence="1">
    <location>
        <begin position="33"/>
        <end position="57"/>
    </location>
</feature>
<keyword evidence="1" id="KW-0472">Membrane</keyword>
<dbReference type="EMBL" id="LT795054">
    <property type="protein sequence ID" value="SJX60701.1"/>
    <property type="molecule type" value="Genomic_DNA"/>
</dbReference>
<organism evidence="2 3">
    <name type="scientific">Sporisorium reilianum f. sp. reilianum</name>
    <dbReference type="NCBI Taxonomy" id="72559"/>
    <lineage>
        <taxon>Eukaryota</taxon>
        <taxon>Fungi</taxon>
        <taxon>Dikarya</taxon>
        <taxon>Basidiomycota</taxon>
        <taxon>Ustilaginomycotina</taxon>
        <taxon>Ustilaginomycetes</taxon>
        <taxon>Ustilaginales</taxon>
        <taxon>Ustilaginaceae</taxon>
        <taxon>Sporisorium</taxon>
    </lineage>
</organism>
<evidence type="ECO:0000313" key="3">
    <source>
        <dbReference type="Proteomes" id="UP000239563"/>
    </source>
</evidence>
<reference evidence="2 3" key="1">
    <citation type="submission" date="2017-02" db="EMBL/GenBank/DDBJ databases">
        <authorList>
            <person name="Peterson S.W."/>
        </authorList>
    </citation>
    <scope>NUCLEOTIDE SEQUENCE [LARGE SCALE GENOMIC DNA]</scope>
    <source>
        <strain evidence="2 3">SRS1_H2-8</strain>
    </source>
</reference>